<protein>
    <submittedName>
        <fullName evidence="1">Uncharacterized protein</fullName>
    </submittedName>
</protein>
<reference evidence="2" key="1">
    <citation type="submission" date="2017-06" db="EMBL/GenBank/DDBJ databases">
        <authorList>
            <person name="Varghese N."/>
            <person name="Submissions S."/>
        </authorList>
    </citation>
    <scope>NUCLEOTIDE SEQUENCE [LARGE SCALE GENOMIC DNA]</scope>
    <source>
        <strain evidence="2">NKM1</strain>
    </source>
</reference>
<gene>
    <name evidence="1" type="ORF">SAMN06296052_105147</name>
</gene>
<proteinExistence type="predicted"/>
<keyword evidence="2" id="KW-1185">Reference proteome</keyword>
<dbReference type="EMBL" id="FZOQ01000005">
    <property type="protein sequence ID" value="SNS36454.1"/>
    <property type="molecule type" value="Genomic_DNA"/>
</dbReference>
<dbReference type="RefSeq" id="WP_179222984.1">
    <property type="nucleotide sequence ID" value="NZ_FZOQ01000005.1"/>
</dbReference>
<accession>A0A239DXT0</accession>
<organism evidence="1 2">
    <name type="scientific">Pontibacter ummariensis</name>
    <dbReference type="NCBI Taxonomy" id="1610492"/>
    <lineage>
        <taxon>Bacteria</taxon>
        <taxon>Pseudomonadati</taxon>
        <taxon>Bacteroidota</taxon>
        <taxon>Cytophagia</taxon>
        <taxon>Cytophagales</taxon>
        <taxon>Hymenobacteraceae</taxon>
        <taxon>Pontibacter</taxon>
    </lineage>
</organism>
<evidence type="ECO:0000313" key="2">
    <source>
        <dbReference type="Proteomes" id="UP000198432"/>
    </source>
</evidence>
<sequence length="55" mass="6049">MTAADIKVGDAVHAKKARQRMMRVVEVLPGPEINCRMPDGREVAFDPEDLERAGA</sequence>
<dbReference type="Proteomes" id="UP000198432">
    <property type="component" value="Unassembled WGS sequence"/>
</dbReference>
<name>A0A239DXT0_9BACT</name>
<evidence type="ECO:0000313" key="1">
    <source>
        <dbReference type="EMBL" id="SNS36454.1"/>
    </source>
</evidence>
<dbReference type="AlphaFoldDB" id="A0A239DXT0"/>